<dbReference type="InterPro" id="IPR025979">
    <property type="entry name" value="ChrR-like_cupin_dom"/>
</dbReference>
<feature type="signal peptide" evidence="1">
    <location>
        <begin position="1"/>
        <end position="24"/>
    </location>
</feature>
<feature type="domain" description="ChrR-like cupin" evidence="2">
    <location>
        <begin position="38"/>
        <end position="136"/>
    </location>
</feature>
<gene>
    <name evidence="3" type="ORF">B7Z01_15435</name>
</gene>
<evidence type="ECO:0000256" key="1">
    <source>
        <dbReference type="SAM" id="SignalP"/>
    </source>
</evidence>
<name>A0A258FAV7_9CAUL</name>
<evidence type="ECO:0000259" key="2">
    <source>
        <dbReference type="Pfam" id="PF12973"/>
    </source>
</evidence>
<organism evidence="3 4">
    <name type="scientific">Brevundimonas subvibrioides</name>
    <dbReference type="NCBI Taxonomy" id="74313"/>
    <lineage>
        <taxon>Bacteria</taxon>
        <taxon>Pseudomonadati</taxon>
        <taxon>Pseudomonadota</taxon>
        <taxon>Alphaproteobacteria</taxon>
        <taxon>Caulobacterales</taxon>
        <taxon>Caulobacteraceae</taxon>
        <taxon>Brevundimonas</taxon>
    </lineage>
</organism>
<protein>
    <recommendedName>
        <fullName evidence="2">ChrR-like cupin domain-containing protein</fullName>
    </recommendedName>
</protein>
<dbReference type="Gene3D" id="2.60.120.10">
    <property type="entry name" value="Jelly Rolls"/>
    <property type="match status" value="1"/>
</dbReference>
<dbReference type="InterPro" id="IPR011051">
    <property type="entry name" value="RmlC_Cupin_sf"/>
</dbReference>
<sequence>MPMPMPAAALVPLLSLLAAPVAQAQDRPLVLVPEDPVIAWSPCPAVFPRGCELAVLRGDPARPGADVLLRVAAGQTLPNHSHTSAERMMLAAGRLAVTYRGAAEATLTPGTYAYGPAGLAHRATCVSATPCVLFIAFDGAVDATAVEGGLD</sequence>
<evidence type="ECO:0000313" key="3">
    <source>
        <dbReference type="EMBL" id="OYX29700.1"/>
    </source>
</evidence>
<evidence type="ECO:0000313" key="4">
    <source>
        <dbReference type="Proteomes" id="UP000215595"/>
    </source>
</evidence>
<feature type="chain" id="PRO_5011994059" description="ChrR-like cupin domain-containing protein" evidence="1">
    <location>
        <begin position="25"/>
        <end position="151"/>
    </location>
</feature>
<dbReference type="AlphaFoldDB" id="A0A258FAV7"/>
<proteinExistence type="predicted"/>
<keyword evidence="1" id="KW-0732">Signal</keyword>
<comment type="caution">
    <text evidence="3">The sequence shown here is derived from an EMBL/GenBank/DDBJ whole genome shotgun (WGS) entry which is preliminary data.</text>
</comment>
<dbReference type="Pfam" id="PF12973">
    <property type="entry name" value="Cupin_7"/>
    <property type="match status" value="1"/>
</dbReference>
<dbReference type="EMBL" id="NCEB01000059">
    <property type="protein sequence ID" value="OYX29700.1"/>
    <property type="molecule type" value="Genomic_DNA"/>
</dbReference>
<accession>A0A258FAV7</accession>
<dbReference type="SUPFAM" id="SSF51182">
    <property type="entry name" value="RmlC-like cupins"/>
    <property type="match status" value="1"/>
</dbReference>
<dbReference type="Proteomes" id="UP000215595">
    <property type="component" value="Unassembled WGS sequence"/>
</dbReference>
<reference evidence="3 4" key="1">
    <citation type="submission" date="2017-03" db="EMBL/GenBank/DDBJ databases">
        <title>Lifting the veil on microbial sulfur biogeochemistry in mining wastewaters.</title>
        <authorList>
            <person name="Kantor R.S."/>
            <person name="Colenbrander Nelson T."/>
            <person name="Marshall S."/>
            <person name="Bennett D."/>
            <person name="Apte S."/>
            <person name="Camacho D."/>
            <person name="Thomas B.C."/>
            <person name="Warren L.A."/>
            <person name="Banfield J.F."/>
        </authorList>
    </citation>
    <scope>NUCLEOTIDE SEQUENCE [LARGE SCALE GENOMIC DNA]</scope>
    <source>
        <strain evidence="3">32-69-9</strain>
    </source>
</reference>
<dbReference type="InterPro" id="IPR014710">
    <property type="entry name" value="RmlC-like_jellyroll"/>
</dbReference>